<evidence type="ECO:0000313" key="3">
    <source>
        <dbReference type="Proteomes" id="UP000004980"/>
    </source>
</evidence>
<dbReference type="PANTHER" id="PTHR12358:SF54">
    <property type="entry name" value="SPHINGOSINE KINASE RELATED PROTEIN"/>
    <property type="match status" value="1"/>
</dbReference>
<protein>
    <recommendedName>
        <fullName evidence="1">DAGKc domain-containing protein</fullName>
    </recommendedName>
</protein>
<comment type="caution">
    <text evidence="2">The sequence shown here is derived from an EMBL/GenBank/DDBJ whole genome shotgun (WGS) entry which is preliminary data.</text>
</comment>
<dbReference type="Pfam" id="PF00781">
    <property type="entry name" value="DAGK_cat"/>
    <property type="match status" value="1"/>
</dbReference>
<keyword evidence="3" id="KW-1185">Reference proteome</keyword>
<evidence type="ECO:0000259" key="1">
    <source>
        <dbReference type="PROSITE" id="PS50146"/>
    </source>
</evidence>
<dbReference type="Gene3D" id="3.40.50.10330">
    <property type="entry name" value="Probable inorganic polyphosphate/atp-NAD kinase, domain 1"/>
    <property type="match status" value="1"/>
</dbReference>
<dbReference type="InterPro" id="IPR017438">
    <property type="entry name" value="ATP-NAD_kinase_N"/>
</dbReference>
<dbReference type="SMART" id="SM00046">
    <property type="entry name" value="DAGKc"/>
    <property type="match status" value="1"/>
</dbReference>
<reference evidence="2 3" key="1">
    <citation type="journal article" date="2012" name="J. Bacteriol.">
        <title>Draft Genome Sequence of the Soil Bacterium Burkholderia terrae Strain BS001, Which Interacts with Fungal Surface Structures.</title>
        <authorList>
            <person name="Nazir R."/>
            <person name="Hansen M.A."/>
            <person name="Sorensen S."/>
            <person name="van Elsas J.D."/>
        </authorList>
    </citation>
    <scope>NUCLEOTIDE SEQUENCE [LARGE SCALE GENOMIC DNA]</scope>
    <source>
        <strain evidence="2 3">BS001</strain>
    </source>
</reference>
<dbReference type="Gene3D" id="2.60.200.40">
    <property type="match status" value="1"/>
</dbReference>
<dbReference type="EMBL" id="AKAU01000011">
    <property type="protein sequence ID" value="EIN03103.1"/>
    <property type="molecule type" value="Genomic_DNA"/>
</dbReference>
<sequence>MRGTRRAVRSTGARGIDAMTSDAARPSAIPAHGEARQMDARAPFVIVMNAGSGRKQGETTAALIANAFGKANREYELMLVDDPSQLGATSQRAVELAQARGGAVVGAGGDGTLCAVAQAVIGSGCAFGVLPCGTFNYFSRDHGIPADPAQAVDLLLTARAHPVQVGFVNDRMFLVNASLGLYPKMLEHREIYKRQFGRSRIVALWSAIAMLLRRHRHLRLHVDHEGTMQEIRTSTLFVANNRLQLEQVGAAEAPLLAQGLLVALAPRAIGRIAQIVLSLHGALSRMSDADNVIGFAFRRFTVTHPSKRRRRVKIAMDGEVTRMQMPLEFRVGDTPLYLLKPEADVAALNRS</sequence>
<gene>
    <name evidence="2" type="ORF">WQE_01735</name>
</gene>
<dbReference type="InterPro" id="IPR001206">
    <property type="entry name" value="Diacylglycerol_kinase_cat_dom"/>
</dbReference>
<evidence type="ECO:0000313" key="2">
    <source>
        <dbReference type="EMBL" id="EIN03103.1"/>
    </source>
</evidence>
<dbReference type="Proteomes" id="UP000004980">
    <property type="component" value="Unassembled WGS sequence"/>
</dbReference>
<feature type="domain" description="DAGKc" evidence="1">
    <location>
        <begin position="38"/>
        <end position="172"/>
    </location>
</feature>
<dbReference type="SUPFAM" id="SSF111331">
    <property type="entry name" value="NAD kinase/diacylglycerol kinase-like"/>
    <property type="match status" value="1"/>
</dbReference>
<name>A0ABP2Q041_9BURK</name>
<accession>A0ABP2Q041</accession>
<organism evidence="2 3">
    <name type="scientific">Paraburkholderia hospita</name>
    <dbReference type="NCBI Taxonomy" id="169430"/>
    <lineage>
        <taxon>Bacteria</taxon>
        <taxon>Pseudomonadati</taxon>
        <taxon>Pseudomonadota</taxon>
        <taxon>Betaproteobacteria</taxon>
        <taxon>Burkholderiales</taxon>
        <taxon>Burkholderiaceae</taxon>
        <taxon>Paraburkholderia</taxon>
    </lineage>
</organism>
<dbReference type="PROSITE" id="PS50146">
    <property type="entry name" value="DAGK"/>
    <property type="match status" value="1"/>
</dbReference>
<dbReference type="PANTHER" id="PTHR12358">
    <property type="entry name" value="SPHINGOSINE KINASE"/>
    <property type="match status" value="1"/>
</dbReference>
<dbReference type="InterPro" id="IPR050187">
    <property type="entry name" value="Lipid_Phosphate_FormReg"/>
</dbReference>
<proteinExistence type="predicted"/>
<dbReference type="InterPro" id="IPR016064">
    <property type="entry name" value="NAD/diacylglycerol_kinase_sf"/>
</dbReference>